<organism evidence="1">
    <name type="scientific">marine sediment metagenome</name>
    <dbReference type="NCBI Taxonomy" id="412755"/>
    <lineage>
        <taxon>unclassified sequences</taxon>
        <taxon>metagenomes</taxon>
        <taxon>ecological metagenomes</taxon>
    </lineage>
</organism>
<dbReference type="NCBIfam" id="TIGR00082">
    <property type="entry name" value="rbfA"/>
    <property type="match status" value="1"/>
</dbReference>
<sequence>NFIAVTAVSTSPDLRYAKVFVSRIGSEGKKQETLNVLAAAAGFFRKELARHLKLRRIPELTILVKP</sequence>
<accession>X1Q8K0</accession>
<dbReference type="InterPro" id="IPR023799">
    <property type="entry name" value="RbfA_dom_sf"/>
</dbReference>
<dbReference type="Pfam" id="PF02033">
    <property type="entry name" value="RBFA"/>
    <property type="match status" value="1"/>
</dbReference>
<dbReference type="InterPro" id="IPR000238">
    <property type="entry name" value="RbfA"/>
</dbReference>
<reference evidence="1" key="1">
    <citation type="journal article" date="2014" name="Front. Microbiol.">
        <title>High frequency of phylogenetically diverse reductive dehalogenase-homologous genes in deep subseafloor sedimentary metagenomes.</title>
        <authorList>
            <person name="Kawai M."/>
            <person name="Futagami T."/>
            <person name="Toyoda A."/>
            <person name="Takaki Y."/>
            <person name="Nishi S."/>
            <person name="Hori S."/>
            <person name="Arai W."/>
            <person name="Tsubouchi T."/>
            <person name="Morono Y."/>
            <person name="Uchiyama I."/>
            <person name="Ito T."/>
            <person name="Fujiyama A."/>
            <person name="Inagaki F."/>
            <person name="Takami H."/>
        </authorList>
    </citation>
    <scope>NUCLEOTIDE SEQUENCE</scope>
    <source>
        <strain evidence="1">Expedition CK06-06</strain>
    </source>
</reference>
<dbReference type="GO" id="GO:0005829">
    <property type="term" value="C:cytosol"/>
    <property type="evidence" value="ECO:0007669"/>
    <property type="project" value="TreeGrafter"/>
</dbReference>
<dbReference type="InterPro" id="IPR015946">
    <property type="entry name" value="KH_dom-like_a/b"/>
</dbReference>
<dbReference type="AlphaFoldDB" id="X1Q8K0"/>
<name>X1Q8K0_9ZZZZ</name>
<feature type="non-terminal residue" evidence="1">
    <location>
        <position position="1"/>
    </location>
</feature>
<protein>
    <recommendedName>
        <fullName evidence="2">Ribosome-binding factor A</fullName>
    </recommendedName>
</protein>
<evidence type="ECO:0008006" key="2">
    <source>
        <dbReference type="Google" id="ProtNLM"/>
    </source>
</evidence>
<dbReference type="GO" id="GO:0006364">
    <property type="term" value="P:rRNA processing"/>
    <property type="evidence" value="ECO:0007669"/>
    <property type="project" value="InterPro"/>
</dbReference>
<comment type="caution">
    <text evidence="1">The sequence shown here is derived from an EMBL/GenBank/DDBJ whole genome shotgun (WGS) entry which is preliminary data.</text>
</comment>
<gene>
    <name evidence="1" type="ORF">S06H3_66195</name>
</gene>
<proteinExistence type="predicted"/>
<dbReference type="PANTHER" id="PTHR33515">
    <property type="entry name" value="RIBOSOME-BINDING FACTOR A, CHLOROPLASTIC-RELATED"/>
    <property type="match status" value="1"/>
</dbReference>
<dbReference type="PANTHER" id="PTHR33515:SF1">
    <property type="entry name" value="RIBOSOME-BINDING FACTOR A, CHLOROPLASTIC-RELATED"/>
    <property type="match status" value="1"/>
</dbReference>
<dbReference type="Gene3D" id="3.30.300.20">
    <property type="match status" value="1"/>
</dbReference>
<dbReference type="GO" id="GO:0043024">
    <property type="term" value="F:ribosomal small subunit binding"/>
    <property type="evidence" value="ECO:0007669"/>
    <property type="project" value="TreeGrafter"/>
</dbReference>
<evidence type="ECO:0000313" key="1">
    <source>
        <dbReference type="EMBL" id="GAI64817.1"/>
    </source>
</evidence>
<dbReference type="EMBL" id="BARV01044963">
    <property type="protein sequence ID" value="GAI64817.1"/>
    <property type="molecule type" value="Genomic_DNA"/>
</dbReference>
<dbReference type="SUPFAM" id="SSF89919">
    <property type="entry name" value="Ribosome-binding factor A, RbfA"/>
    <property type="match status" value="1"/>
</dbReference>